<feature type="domain" description="Response regulatory" evidence="3">
    <location>
        <begin position="3"/>
        <end position="120"/>
    </location>
</feature>
<evidence type="ECO:0000256" key="1">
    <source>
        <dbReference type="ARBA" id="ARBA00022553"/>
    </source>
</evidence>
<evidence type="ECO:0000313" key="5">
    <source>
        <dbReference type="Proteomes" id="UP000185003"/>
    </source>
</evidence>
<protein>
    <submittedName>
        <fullName evidence="4">Response regulator receiver domain-containing protein</fullName>
    </submittedName>
</protein>
<evidence type="ECO:0000259" key="3">
    <source>
        <dbReference type="PROSITE" id="PS50110"/>
    </source>
</evidence>
<dbReference type="OrthoDB" id="9789181at2"/>
<dbReference type="SMART" id="SM00448">
    <property type="entry name" value="REC"/>
    <property type="match status" value="1"/>
</dbReference>
<dbReference type="GO" id="GO:0000160">
    <property type="term" value="P:phosphorelay signal transduction system"/>
    <property type="evidence" value="ECO:0007669"/>
    <property type="project" value="InterPro"/>
</dbReference>
<feature type="modified residue" description="4-aspartylphosphate" evidence="2">
    <location>
        <position position="52"/>
    </location>
</feature>
<dbReference type="SUPFAM" id="SSF52172">
    <property type="entry name" value="CheY-like"/>
    <property type="match status" value="1"/>
</dbReference>
<dbReference type="AlphaFoldDB" id="A0A1N6JCQ4"/>
<sequence>MKKILVIEDDLLMIRVLELILKREGFDTELALNGKEAILNLVLNDYDLVLIDLKLPFEDLREMADQIRRSQEARPFPIMVIILGAFMETAISDWFGLEADEFITKPFVPQELARKVNRLLNVRRLQN</sequence>
<dbReference type="Gene3D" id="3.40.50.2300">
    <property type="match status" value="1"/>
</dbReference>
<dbReference type="InterPro" id="IPR011006">
    <property type="entry name" value="CheY-like_superfamily"/>
</dbReference>
<dbReference type="PANTHER" id="PTHR44591:SF3">
    <property type="entry name" value="RESPONSE REGULATORY DOMAIN-CONTAINING PROTEIN"/>
    <property type="match status" value="1"/>
</dbReference>
<evidence type="ECO:0000313" key="4">
    <source>
        <dbReference type="EMBL" id="SIO42065.1"/>
    </source>
</evidence>
<reference evidence="5" key="1">
    <citation type="submission" date="2016-11" db="EMBL/GenBank/DDBJ databases">
        <authorList>
            <person name="Varghese N."/>
            <person name="Submissions S."/>
        </authorList>
    </citation>
    <scope>NUCLEOTIDE SEQUENCE [LARGE SCALE GENOMIC DNA]</scope>
    <source>
        <strain evidence="5">DSM 24787</strain>
    </source>
</reference>
<dbReference type="Proteomes" id="UP000185003">
    <property type="component" value="Unassembled WGS sequence"/>
</dbReference>
<evidence type="ECO:0000256" key="2">
    <source>
        <dbReference type="PROSITE-ProRule" id="PRU00169"/>
    </source>
</evidence>
<organism evidence="4 5">
    <name type="scientific">Chitinophaga niabensis</name>
    <dbReference type="NCBI Taxonomy" id="536979"/>
    <lineage>
        <taxon>Bacteria</taxon>
        <taxon>Pseudomonadati</taxon>
        <taxon>Bacteroidota</taxon>
        <taxon>Chitinophagia</taxon>
        <taxon>Chitinophagales</taxon>
        <taxon>Chitinophagaceae</taxon>
        <taxon>Chitinophaga</taxon>
    </lineage>
</organism>
<keyword evidence="5" id="KW-1185">Reference proteome</keyword>
<accession>A0A1N6JCQ4</accession>
<name>A0A1N6JCQ4_9BACT</name>
<dbReference type="Pfam" id="PF00072">
    <property type="entry name" value="Response_reg"/>
    <property type="match status" value="1"/>
</dbReference>
<dbReference type="EMBL" id="FSRA01000002">
    <property type="protein sequence ID" value="SIO42065.1"/>
    <property type="molecule type" value="Genomic_DNA"/>
</dbReference>
<gene>
    <name evidence="4" type="ORF">SAMN04488055_3868</name>
</gene>
<keyword evidence="1 2" id="KW-0597">Phosphoprotein</keyword>
<dbReference type="PROSITE" id="PS50110">
    <property type="entry name" value="RESPONSE_REGULATORY"/>
    <property type="match status" value="1"/>
</dbReference>
<dbReference type="InterPro" id="IPR001789">
    <property type="entry name" value="Sig_transdc_resp-reg_receiver"/>
</dbReference>
<dbReference type="InterPro" id="IPR050595">
    <property type="entry name" value="Bact_response_regulator"/>
</dbReference>
<dbReference type="PANTHER" id="PTHR44591">
    <property type="entry name" value="STRESS RESPONSE REGULATOR PROTEIN 1"/>
    <property type="match status" value="1"/>
</dbReference>
<dbReference type="RefSeq" id="WP_074241105.1">
    <property type="nucleotide sequence ID" value="NZ_FSRA01000002.1"/>
</dbReference>
<proteinExistence type="predicted"/>
<dbReference type="STRING" id="536979.SAMN04488055_3868"/>